<dbReference type="InterPro" id="IPR001607">
    <property type="entry name" value="Znf_UBP"/>
</dbReference>
<dbReference type="Pfam" id="PF02148">
    <property type="entry name" value="zf-UBP"/>
    <property type="match status" value="1"/>
</dbReference>
<dbReference type="SUPFAM" id="SSF57850">
    <property type="entry name" value="RING/U-box"/>
    <property type="match status" value="1"/>
</dbReference>
<evidence type="ECO:0000313" key="4">
    <source>
        <dbReference type="Proteomes" id="UP000663937"/>
    </source>
</evidence>
<dbReference type="KEGG" id="psic:J4E96_10110"/>
<feature type="compositionally biased region" description="Basic and acidic residues" evidence="1">
    <location>
        <begin position="105"/>
        <end position="115"/>
    </location>
</feature>
<evidence type="ECO:0000313" key="3">
    <source>
        <dbReference type="EMBL" id="QTE27786.1"/>
    </source>
</evidence>
<dbReference type="AlphaFoldDB" id="A0A8A4ZB27"/>
<dbReference type="Gene3D" id="3.30.40.10">
    <property type="entry name" value="Zinc/RING finger domain, C3HC4 (zinc finger)"/>
    <property type="match status" value="1"/>
</dbReference>
<organism evidence="3 4">
    <name type="scientific">Pengzhenrongella sicca</name>
    <dbReference type="NCBI Taxonomy" id="2819238"/>
    <lineage>
        <taxon>Bacteria</taxon>
        <taxon>Bacillati</taxon>
        <taxon>Actinomycetota</taxon>
        <taxon>Actinomycetes</taxon>
        <taxon>Micrococcales</taxon>
        <taxon>Pengzhenrongella</taxon>
    </lineage>
</organism>
<sequence length="115" mass="12641">MDTPGIDPHVAPSGPGCAACEELGGWWFHLRRCAQCGLVGCCDSSPAQHASRHAREQGHPWIRSYEPGETWFYSYPDDAMSEGPELAAPLHHPVGQASPGPLGRVPDDWRQRLNR</sequence>
<keyword evidence="4" id="KW-1185">Reference proteome</keyword>
<dbReference type="InterPro" id="IPR013083">
    <property type="entry name" value="Znf_RING/FYVE/PHD"/>
</dbReference>
<dbReference type="GO" id="GO:0008270">
    <property type="term" value="F:zinc ion binding"/>
    <property type="evidence" value="ECO:0007669"/>
    <property type="project" value="InterPro"/>
</dbReference>
<dbReference type="EMBL" id="CP071868">
    <property type="protein sequence ID" value="QTE27786.1"/>
    <property type="molecule type" value="Genomic_DNA"/>
</dbReference>
<evidence type="ECO:0000259" key="2">
    <source>
        <dbReference type="Pfam" id="PF02148"/>
    </source>
</evidence>
<name>A0A8A4ZB27_9MICO</name>
<feature type="domain" description="UBP-type" evidence="2">
    <location>
        <begin position="17"/>
        <end position="82"/>
    </location>
</feature>
<protein>
    <submittedName>
        <fullName evidence="3">UBP-type zinc finger domain-containing protein</fullName>
    </submittedName>
</protein>
<dbReference type="RefSeq" id="WP_227421996.1">
    <property type="nucleotide sequence ID" value="NZ_CP071868.1"/>
</dbReference>
<feature type="region of interest" description="Disordered" evidence="1">
    <location>
        <begin position="83"/>
        <end position="115"/>
    </location>
</feature>
<dbReference type="Proteomes" id="UP000663937">
    <property type="component" value="Chromosome"/>
</dbReference>
<evidence type="ECO:0000256" key="1">
    <source>
        <dbReference type="SAM" id="MobiDB-lite"/>
    </source>
</evidence>
<accession>A0A8A4ZB27</accession>
<proteinExistence type="predicted"/>
<gene>
    <name evidence="3" type="ORF">J4E96_10110</name>
</gene>
<reference evidence="3" key="1">
    <citation type="submission" date="2021-03" db="EMBL/GenBank/DDBJ databases">
        <title>Pengzhenrongella sicca gen. nov., sp. nov., a new member of suborder Micrococcineae isolated from High-Arctic tundra soil.</title>
        <authorList>
            <person name="Peng F."/>
        </authorList>
    </citation>
    <scope>NUCLEOTIDE SEQUENCE</scope>
    <source>
        <strain evidence="3">LRZ-2</strain>
    </source>
</reference>